<accession>F4L227</accession>
<dbReference type="RefSeq" id="WP_013765208.1">
    <property type="nucleotide sequence ID" value="NC_015510.1"/>
</dbReference>
<keyword evidence="3" id="KW-1185">Reference proteome</keyword>
<evidence type="ECO:0000313" key="3">
    <source>
        <dbReference type="Proteomes" id="UP000008461"/>
    </source>
</evidence>
<dbReference type="NCBIfam" id="TIGR03071">
    <property type="entry name" value="couple_hipA"/>
    <property type="match status" value="1"/>
</dbReference>
<name>F4L227_HALH1</name>
<dbReference type="InterPro" id="IPR017508">
    <property type="entry name" value="HipA_N1"/>
</dbReference>
<dbReference type="HOGENOM" id="CLU_1946862_0_0_10"/>
<proteinExistence type="predicted"/>
<dbReference type="STRING" id="760192.Halhy_2792"/>
<dbReference type="AlphaFoldDB" id="F4L227"/>
<reference key="2">
    <citation type="submission" date="2011-04" db="EMBL/GenBank/DDBJ databases">
        <title>Complete sequence of chromosome of Haliscomenobacter hydrossis DSM 1100.</title>
        <authorList>
            <consortium name="US DOE Joint Genome Institute (JGI-PGF)"/>
            <person name="Lucas S."/>
            <person name="Han J."/>
            <person name="Lapidus A."/>
            <person name="Bruce D."/>
            <person name="Goodwin L."/>
            <person name="Pitluck S."/>
            <person name="Peters L."/>
            <person name="Kyrpides N."/>
            <person name="Mavromatis K."/>
            <person name="Ivanova N."/>
            <person name="Ovchinnikova G."/>
            <person name="Pagani I."/>
            <person name="Daligault H."/>
            <person name="Detter J.C."/>
            <person name="Han C."/>
            <person name="Land M."/>
            <person name="Hauser L."/>
            <person name="Markowitz V."/>
            <person name="Cheng J.-F."/>
            <person name="Hugenholtz P."/>
            <person name="Woyke T."/>
            <person name="Wu D."/>
            <person name="Verbarg S."/>
            <person name="Frueling A."/>
            <person name="Brambilla E."/>
            <person name="Klenk H.-P."/>
            <person name="Eisen J.A."/>
        </authorList>
    </citation>
    <scope>NUCLEOTIDE SEQUENCE</scope>
    <source>
        <strain>DSM 1100</strain>
    </source>
</reference>
<protein>
    <recommendedName>
        <fullName evidence="1">HipA N-terminal subdomain 1 domain-containing protein</fullName>
    </recommendedName>
</protein>
<evidence type="ECO:0000259" key="1">
    <source>
        <dbReference type="Pfam" id="PF13657"/>
    </source>
</evidence>
<dbReference type="OrthoDB" id="1093800at2"/>
<feature type="domain" description="HipA N-terminal subdomain 1" evidence="1">
    <location>
        <begin position="36"/>
        <end position="122"/>
    </location>
</feature>
<reference evidence="2 3" key="1">
    <citation type="journal article" date="2011" name="Stand. Genomic Sci.">
        <title>Complete genome sequence of Haliscomenobacter hydrossis type strain (O).</title>
        <authorList>
            <consortium name="US DOE Joint Genome Institute (JGI-PGF)"/>
            <person name="Daligault H."/>
            <person name="Lapidus A."/>
            <person name="Zeytun A."/>
            <person name="Nolan M."/>
            <person name="Lucas S."/>
            <person name="Del Rio T.G."/>
            <person name="Tice H."/>
            <person name="Cheng J.F."/>
            <person name="Tapia R."/>
            <person name="Han C."/>
            <person name="Goodwin L."/>
            <person name="Pitluck S."/>
            <person name="Liolios K."/>
            <person name="Pagani I."/>
            <person name="Ivanova N."/>
            <person name="Huntemann M."/>
            <person name="Mavromatis K."/>
            <person name="Mikhailova N."/>
            <person name="Pati A."/>
            <person name="Chen A."/>
            <person name="Palaniappan K."/>
            <person name="Land M."/>
            <person name="Hauser L."/>
            <person name="Brambilla E.M."/>
            <person name="Rohde M."/>
            <person name="Verbarg S."/>
            <person name="Goker M."/>
            <person name="Bristow J."/>
            <person name="Eisen J.A."/>
            <person name="Markowitz V."/>
            <person name="Hugenholtz P."/>
            <person name="Kyrpides N.C."/>
            <person name="Klenk H.P."/>
            <person name="Woyke T."/>
        </authorList>
    </citation>
    <scope>NUCLEOTIDE SEQUENCE [LARGE SCALE GENOMIC DNA]</scope>
    <source>
        <strain evidence="3">ATCC 27775 / DSM 1100 / LMG 10767 / O</strain>
    </source>
</reference>
<dbReference type="EMBL" id="CP002691">
    <property type="protein sequence ID" value="AEE50660.1"/>
    <property type="molecule type" value="Genomic_DNA"/>
</dbReference>
<dbReference type="Pfam" id="PF13657">
    <property type="entry name" value="Couple_hipA"/>
    <property type="match status" value="1"/>
</dbReference>
<organism evidence="2 3">
    <name type="scientific">Haliscomenobacter hydrossis (strain ATCC 27775 / DSM 1100 / LMG 10767 / O)</name>
    <dbReference type="NCBI Taxonomy" id="760192"/>
    <lineage>
        <taxon>Bacteria</taxon>
        <taxon>Pseudomonadati</taxon>
        <taxon>Bacteroidota</taxon>
        <taxon>Saprospiria</taxon>
        <taxon>Saprospirales</taxon>
        <taxon>Haliscomenobacteraceae</taxon>
        <taxon>Haliscomenobacter</taxon>
    </lineage>
</organism>
<dbReference type="KEGG" id="hhy:Halhy_2792"/>
<gene>
    <name evidence="2" type="ordered locus">Halhy_2792</name>
</gene>
<dbReference type="eggNOG" id="ENOG50317HG">
    <property type="taxonomic scope" value="Bacteria"/>
</dbReference>
<sequence length="132" mass="15384">MFNKLIDRFQVFFKSEDREVDLSTPVDSIAEFDLTYQHLIIGTLQHQDGQWSFAYSEAFKNQNQIKAIVDFPDKDKVYQSSMLFPFFSSRIPSLQRLKIQKAIPENFTMDEVGLLKMFGKQSITNPYQLVSS</sequence>
<dbReference type="Proteomes" id="UP000008461">
    <property type="component" value="Chromosome"/>
</dbReference>
<evidence type="ECO:0000313" key="2">
    <source>
        <dbReference type="EMBL" id="AEE50660.1"/>
    </source>
</evidence>